<reference evidence="1" key="1">
    <citation type="journal article" date="2014" name="Front. Microbiol.">
        <title>High frequency of phylogenetically diverse reductive dehalogenase-homologous genes in deep subseafloor sedimentary metagenomes.</title>
        <authorList>
            <person name="Kawai M."/>
            <person name="Futagami T."/>
            <person name="Toyoda A."/>
            <person name="Takaki Y."/>
            <person name="Nishi S."/>
            <person name="Hori S."/>
            <person name="Arai W."/>
            <person name="Tsubouchi T."/>
            <person name="Morono Y."/>
            <person name="Uchiyama I."/>
            <person name="Ito T."/>
            <person name="Fujiyama A."/>
            <person name="Inagaki F."/>
            <person name="Takami H."/>
        </authorList>
    </citation>
    <scope>NUCLEOTIDE SEQUENCE</scope>
    <source>
        <strain evidence="1">Expedition CK06-06</strain>
    </source>
</reference>
<protein>
    <submittedName>
        <fullName evidence="1">Uncharacterized protein</fullName>
    </submittedName>
</protein>
<comment type="caution">
    <text evidence="1">The sequence shown here is derived from an EMBL/GenBank/DDBJ whole genome shotgun (WGS) entry which is preliminary data.</text>
</comment>
<accession>X1ENG5</accession>
<name>X1ENG5_9ZZZZ</name>
<dbReference type="AlphaFoldDB" id="X1ENG5"/>
<dbReference type="EMBL" id="BARU01002799">
    <property type="protein sequence ID" value="GAH18649.1"/>
    <property type="molecule type" value="Genomic_DNA"/>
</dbReference>
<sequence length="39" mass="4475">MDIKWTFQWGIKKRGLTVNSVALLKLSDFIKLGDVSPRL</sequence>
<organism evidence="1">
    <name type="scientific">marine sediment metagenome</name>
    <dbReference type="NCBI Taxonomy" id="412755"/>
    <lineage>
        <taxon>unclassified sequences</taxon>
        <taxon>metagenomes</taxon>
        <taxon>ecological metagenomes</taxon>
    </lineage>
</organism>
<evidence type="ECO:0000313" key="1">
    <source>
        <dbReference type="EMBL" id="GAH18649.1"/>
    </source>
</evidence>
<proteinExistence type="predicted"/>
<gene>
    <name evidence="1" type="ORF">S03H2_06410</name>
</gene>